<dbReference type="InterPro" id="IPR051396">
    <property type="entry name" value="Bact_Antivir_Def_Nuclease"/>
</dbReference>
<dbReference type="Proteomes" id="UP001258940">
    <property type="component" value="Chromosome"/>
</dbReference>
<dbReference type="Gene3D" id="3.40.50.300">
    <property type="entry name" value="P-loop containing nucleotide triphosphate hydrolases"/>
    <property type="match status" value="1"/>
</dbReference>
<evidence type="ECO:0000313" key="2">
    <source>
        <dbReference type="EMBL" id="WMY84512.1"/>
    </source>
</evidence>
<proteinExistence type="predicted"/>
<reference evidence="2 3" key="1">
    <citation type="journal article" date="2023" name="J Bioinform Genom">
        <title>Complete genome sequence of the bacterium Pseudomonas shirazica hy376 from natural waters of algiers.</title>
        <authorList>
            <person name="Haffaressas Y."/>
            <person name="Seghouani N."/>
            <person name="Arzamasceva V.O."/>
            <person name="Tepeeva A.N."/>
            <person name="Vasilenko O.V."/>
        </authorList>
    </citation>
    <scope>NUCLEOTIDE SEQUENCE [LARGE SCALE GENOMIC DNA]</scope>
    <source>
        <strain evidence="2 3">HY376</strain>
    </source>
</reference>
<dbReference type="EMBL" id="CP127845">
    <property type="protein sequence ID" value="WMY84512.1"/>
    <property type="molecule type" value="Genomic_DNA"/>
</dbReference>
<keyword evidence="3" id="KW-1185">Reference proteome</keyword>
<dbReference type="PANTHER" id="PTHR43581:SF2">
    <property type="entry name" value="EXCINUCLEASE ATPASE SUBUNIT"/>
    <property type="match status" value="1"/>
</dbReference>
<evidence type="ECO:0000313" key="3">
    <source>
        <dbReference type="Proteomes" id="UP001258940"/>
    </source>
</evidence>
<protein>
    <submittedName>
        <fullName evidence="2">AAA family ATPase</fullName>
    </submittedName>
</protein>
<dbReference type="InterPro" id="IPR003959">
    <property type="entry name" value="ATPase_AAA_core"/>
</dbReference>
<evidence type="ECO:0000259" key="1">
    <source>
        <dbReference type="Pfam" id="PF13304"/>
    </source>
</evidence>
<dbReference type="CDD" id="cd00267">
    <property type="entry name" value="ABC_ATPase"/>
    <property type="match status" value="1"/>
</dbReference>
<dbReference type="InterPro" id="IPR027417">
    <property type="entry name" value="P-loop_NTPase"/>
</dbReference>
<feature type="domain" description="ATPase AAA-type core" evidence="1">
    <location>
        <begin position="392"/>
        <end position="458"/>
    </location>
</feature>
<dbReference type="RefSeq" id="WP_309670498.1">
    <property type="nucleotide sequence ID" value="NZ_CP127845.1"/>
</dbReference>
<organism evidence="2 3">
    <name type="scientific">Pseudomonas shirazica</name>
    <dbReference type="NCBI Taxonomy" id="1940636"/>
    <lineage>
        <taxon>Bacteria</taxon>
        <taxon>Pseudomonadati</taxon>
        <taxon>Pseudomonadota</taxon>
        <taxon>Gammaproteobacteria</taxon>
        <taxon>Pseudomonadales</taxon>
        <taxon>Pseudomonadaceae</taxon>
        <taxon>Pseudomonas</taxon>
    </lineage>
</organism>
<dbReference type="PANTHER" id="PTHR43581">
    <property type="entry name" value="ATP/GTP PHOSPHATASE"/>
    <property type="match status" value="1"/>
</dbReference>
<sequence length="551" mass="62310">MSWRIRLHSPPIGFGEFIEVYARRPRWNDFGYNYHATFIFKYGGESVKLSAFLLPCAGKQGEYSDNLPDFPNGEIFNFETLLSEPEQYRLIGDRLPIEDLNYILEALHDVSYRYTAGSHKYDTLIRSAQFRLGVLRYENAYLSLINGYPSAYVKSPTHDAKFPFKFSAILPGSENSVSLNIEYRQHRFFDDRVHCLVGVNGTGKTNLLARLVAATCMSCNEVHGAPATELYTGRHQLLAFDAGSLEMPEGSGFNRVVSYFSDPASALPRGNSVGRFEYHAFNTTARSETQGFNNNLTYLLANLLRIENENFDDPKNVILADVLKGILPMELLAIPVTGECPQGHYVFDAEGERWSYISHMTSEQRSLEILGTIDTNREPGFLAYGSRTVIALSSGQRSIFNFALHFLCLAGYGTLLLIDEPETYLHPNLVSDYMMFLYKILERTSSVAIIATHSAYVVREVPTHCVHILQREGLRSSINNPYLRTLGASVTDISLAVFGDSTVDAYHRKVSEIVAKTEMPFDKIVEAYKDIFNIEMLMEIKDRISRPDEYH</sequence>
<name>A0ABY9SLQ6_9PSED</name>
<gene>
    <name evidence="2" type="ORF">QR297_21565</name>
</gene>
<accession>A0ABY9SLQ6</accession>
<dbReference type="SUPFAM" id="SSF52540">
    <property type="entry name" value="P-loop containing nucleoside triphosphate hydrolases"/>
    <property type="match status" value="1"/>
</dbReference>
<dbReference type="Pfam" id="PF13304">
    <property type="entry name" value="AAA_21"/>
    <property type="match status" value="1"/>
</dbReference>